<sequence length="76" mass="8234">MLNILPIAASTHLTADEAMNTDVINSVNDSDMPIDNSSFQSIQEPTLLLRLNHVRQPDLQIALTGSKMSRPKSCGG</sequence>
<dbReference type="EMBL" id="JBJQND010000002">
    <property type="protein sequence ID" value="KAL3885263.1"/>
    <property type="molecule type" value="Genomic_DNA"/>
</dbReference>
<evidence type="ECO:0000313" key="2">
    <source>
        <dbReference type="Proteomes" id="UP001634394"/>
    </source>
</evidence>
<comment type="caution">
    <text evidence="1">The sequence shown here is derived from an EMBL/GenBank/DDBJ whole genome shotgun (WGS) entry which is preliminary data.</text>
</comment>
<gene>
    <name evidence="1" type="ORF">ACJMK2_025351</name>
</gene>
<accession>A0ABD3XJW4</accession>
<protein>
    <submittedName>
        <fullName evidence="1">Uncharacterized protein</fullName>
    </submittedName>
</protein>
<reference evidence="1 2" key="1">
    <citation type="submission" date="2024-11" db="EMBL/GenBank/DDBJ databases">
        <title>Chromosome-level genome assembly of the freshwater bivalve Anodonta woodiana.</title>
        <authorList>
            <person name="Chen X."/>
        </authorList>
    </citation>
    <scope>NUCLEOTIDE SEQUENCE [LARGE SCALE GENOMIC DNA]</scope>
    <source>
        <strain evidence="1">MN2024</strain>
        <tissue evidence="1">Gills</tissue>
    </source>
</reference>
<proteinExistence type="predicted"/>
<evidence type="ECO:0000313" key="1">
    <source>
        <dbReference type="EMBL" id="KAL3885263.1"/>
    </source>
</evidence>
<dbReference type="Proteomes" id="UP001634394">
    <property type="component" value="Unassembled WGS sequence"/>
</dbReference>
<organism evidence="1 2">
    <name type="scientific">Sinanodonta woodiana</name>
    <name type="common">Chinese pond mussel</name>
    <name type="synonym">Anodonta woodiana</name>
    <dbReference type="NCBI Taxonomy" id="1069815"/>
    <lineage>
        <taxon>Eukaryota</taxon>
        <taxon>Metazoa</taxon>
        <taxon>Spiralia</taxon>
        <taxon>Lophotrochozoa</taxon>
        <taxon>Mollusca</taxon>
        <taxon>Bivalvia</taxon>
        <taxon>Autobranchia</taxon>
        <taxon>Heteroconchia</taxon>
        <taxon>Palaeoheterodonta</taxon>
        <taxon>Unionida</taxon>
        <taxon>Unionoidea</taxon>
        <taxon>Unionidae</taxon>
        <taxon>Unioninae</taxon>
        <taxon>Sinanodonta</taxon>
    </lineage>
</organism>
<dbReference type="AlphaFoldDB" id="A0ABD3XJW4"/>
<name>A0ABD3XJW4_SINWO</name>
<keyword evidence="2" id="KW-1185">Reference proteome</keyword>